<reference evidence="1 2" key="1">
    <citation type="submission" date="2016-10" db="EMBL/GenBank/DDBJ databases">
        <authorList>
            <person name="de Groot N.N."/>
        </authorList>
    </citation>
    <scope>NUCLEOTIDE SEQUENCE [LARGE SCALE GENOMIC DNA]</scope>
    <source>
        <strain evidence="1 2">CGMCC 1.6114</strain>
    </source>
</reference>
<protein>
    <submittedName>
        <fullName evidence="1">Uncharacterized protein</fullName>
    </submittedName>
</protein>
<dbReference type="RefSeq" id="WP_074978472.1">
    <property type="nucleotide sequence ID" value="NZ_FPAG01000005.1"/>
</dbReference>
<dbReference type="GO" id="GO:0016020">
    <property type="term" value="C:membrane"/>
    <property type="evidence" value="ECO:0007669"/>
    <property type="project" value="InterPro"/>
</dbReference>
<organism evidence="1 2">
    <name type="scientific">Zhouia amylolytica</name>
    <dbReference type="NCBI Taxonomy" id="376730"/>
    <lineage>
        <taxon>Bacteria</taxon>
        <taxon>Pseudomonadati</taxon>
        <taxon>Bacteroidota</taxon>
        <taxon>Flavobacteriia</taxon>
        <taxon>Flavobacteriales</taxon>
        <taxon>Flavobacteriaceae</taxon>
        <taxon>Zhouia</taxon>
    </lineage>
</organism>
<dbReference type="OrthoDB" id="2087371at2"/>
<dbReference type="Proteomes" id="UP000183209">
    <property type="component" value="Unassembled WGS sequence"/>
</dbReference>
<sequence>MKNSKLLVLSVCSIFLFSCSMENKDSKKLFNQFIKEIEIGQLGSAHVKHNIKKISEGLFKVNVGVELSEDIEQKGWAVKVHPNFKGTFHWAPHLTPTEQHIISDHVFRAPALIHSSSEKLITIIPDLNVRAESDYRWYMDLDAEQNCLIIGISDYFVDDHVLFKKSDLTTFREGKMELSFYIMLDKDKDAVENPWRRPLAFMWKKYGEILADKGEPLNAPIKPYIDHTYNWAFNTWKDAVWQEFKLNGKKVGAPAFIVNITQSPNYPDLVDEREMRSIWNQGWFNSLRSAQGLFRYGRKIQNEDLIEKAKMTKELALSFPQNEGFFPAVIATEMEQVEIAGRKYNRSKGWDTYYFGNSNRNPYSDELKDSPLHILDMSCTSTFMLSWYEELERDERLLHYAINYADNLLKLQDTQGFFPGWLDNKTLKPLPILAKSPETAKSITFLLKLFNLTGENRYKNAALNAMKALNDKIIPEGRWEDFETYWSCSRWGSKEYVGKKIKRNNMFKQNSLSIYWTAEALLSCYEITKEEKYLLLGQRTLDELLMNQAVWQPPYMYVNVFGGFGVMNADGEWNDSRQALFSELIIKYGKILNNEEYIQRGIASLKASFSMMYCAENLKAKKQWEAVYPYFDEKDYGFMMENYGHGGYANKVGGGIGSFTIYDWGNGAASEAYNRIVDHDGEEFFNVK</sequence>
<name>A0A1I6T8G0_9FLAO</name>
<dbReference type="EMBL" id="FPAG01000005">
    <property type="protein sequence ID" value="SFS85423.1"/>
    <property type="molecule type" value="Genomic_DNA"/>
</dbReference>
<dbReference type="AlphaFoldDB" id="A0A1I6T8G0"/>
<dbReference type="SUPFAM" id="SSF48208">
    <property type="entry name" value="Six-hairpin glycosidases"/>
    <property type="match status" value="1"/>
</dbReference>
<dbReference type="InterPro" id="IPR036026">
    <property type="entry name" value="Seven-hairpin_glycosidases"/>
</dbReference>
<proteinExistence type="predicted"/>
<evidence type="ECO:0000313" key="1">
    <source>
        <dbReference type="EMBL" id="SFS85423.1"/>
    </source>
</evidence>
<dbReference type="GO" id="GO:0005509">
    <property type="term" value="F:calcium ion binding"/>
    <property type="evidence" value="ECO:0007669"/>
    <property type="project" value="InterPro"/>
</dbReference>
<evidence type="ECO:0000313" key="2">
    <source>
        <dbReference type="Proteomes" id="UP000183209"/>
    </source>
</evidence>
<dbReference type="SUPFAM" id="SSF48225">
    <property type="entry name" value="Seven-hairpin glycosidases"/>
    <property type="match status" value="1"/>
</dbReference>
<dbReference type="GO" id="GO:0005975">
    <property type="term" value="P:carbohydrate metabolic process"/>
    <property type="evidence" value="ECO:0007669"/>
    <property type="project" value="InterPro"/>
</dbReference>
<gene>
    <name evidence="1" type="ORF">SAMN04487906_1909</name>
</gene>
<dbReference type="PROSITE" id="PS51257">
    <property type="entry name" value="PROKAR_LIPOPROTEIN"/>
    <property type="match status" value="1"/>
</dbReference>
<dbReference type="InterPro" id="IPR008928">
    <property type="entry name" value="6-hairpin_glycosidase_sf"/>
</dbReference>
<accession>A0A1I6T8G0</accession>
<dbReference type="GO" id="GO:0004571">
    <property type="term" value="F:mannosyl-oligosaccharide 1,2-alpha-mannosidase activity"/>
    <property type="evidence" value="ECO:0007669"/>
    <property type="project" value="InterPro"/>
</dbReference>